<reference evidence="1" key="2">
    <citation type="journal article" date="2015" name="J. Proteomics">
        <title>Sexual differences in the sialomes of the zebra tick, Rhipicephalus pulchellus.</title>
        <authorList>
            <person name="Tan A.W."/>
            <person name="Francischetti I.M."/>
            <person name="Slovak M."/>
            <person name="Kini R.M."/>
            <person name="Ribeiro J.M."/>
        </authorList>
    </citation>
    <scope>NUCLEOTIDE SEQUENCE</scope>
    <source>
        <tissue evidence="1">Salivary gland</tissue>
    </source>
</reference>
<dbReference type="InterPro" id="IPR012674">
    <property type="entry name" value="Calycin"/>
</dbReference>
<organism evidence="1">
    <name type="scientific">Rhipicephalus pulchellus</name>
    <name type="common">Yellow backed tick</name>
    <name type="synonym">Dermacentor pulchellus</name>
    <dbReference type="NCBI Taxonomy" id="72859"/>
    <lineage>
        <taxon>Eukaryota</taxon>
        <taxon>Metazoa</taxon>
        <taxon>Ecdysozoa</taxon>
        <taxon>Arthropoda</taxon>
        <taxon>Chelicerata</taxon>
        <taxon>Arachnida</taxon>
        <taxon>Acari</taxon>
        <taxon>Parasitiformes</taxon>
        <taxon>Ixodida</taxon>
        <taxon>Ixodoidea</taxon>
        <taxon>Ixodidae</taxon>
        <taxon>Rhipicephalinae</taxon>
        <taxon>Rhipicephalus</taxon>
        <taxon>Rhipicephalus</taxon>
    </lineage>
</organism>
<accession>L7MC10</accession>
<dbReference type="Gene3D" id="2.40.128.20">
    <property type="match status" value="1"/>
</dbReference>
<proteinExistence type="evidence at transcript level"/>
<protein>
    <submittedName>
        <fullName evidence="1">Putative group viii salivary lipocalin</fullName>
    </submittedName>
</protein>
<reference evidence="1" key="1">
    <citation type="submission" date="2012-11" db="EMBL/GenBank/DDBJ databases">
        <authorList>
            <person name="Lucero-Rivera Y.E."/>
            <person name="Tovar-Ramirez D."/>
        </authorList>
    </citation>
    <scope>NUCLEOTIDE SEQUENCE</scope>
    <source>
        <tissue evidence="1">Salivary gland</tissue>
    </source>
</reference>
<evidence type="ECO:0000313" key="1">
    <source>
        <dbReference type="EMBL" id="JAA60709.1"/>
    </source>
</evidence>
<dbReference type="EMBL" id="GACK01004325">
    <property type="protein sequence ID" value="JAA60709.1"/>
    <property type="molecule type" value="mRNA"/>
</dbReference>
<dbReference type="AlphaFoldDB" id="L7MC10"/>
<name>L7MC10_RHIPC</name>
<sequence length="180" mass="20984">MKFLLCGGLAVYIFLLASISRTTGFIKVLGNSSDELFLVGYSHLLENHNAQCVKSKYHWSDNHWVTRSLEFKYRWGGGRPTNYQIYIKVRVEKHQVFFEVQNTSALLFWFEPQVRHRYQIRYNDNHSLVLSNLIEDVWVHQPCSLWVTKDALGKIPQMANETFQTVCNASKFVGFGHCFS</sequence>